<evidence type="ECO:0000259" key="2">
    <source>
        <dbReference type="Pfam" id="PF08239"/>
    </source>
</evidence>
<sequence length="171" mass="17940">MLRWSLCLCAAMYLTMLIGGQRMDAVRVTTPADLDETPVPDAPAPANLVVPVAVETGAPEPAPADSRPEPVEQITVTDTSATLPAAPGPSAATLEASPVDLPTLWRVTARRLNIRAGPSARHPVFGALAGGDTVWVHGPTDGAWLEVRLGIGGRTGFVSRRYMEPVEIAAN</sequence>
<keyword evidence="1" id="KW-0732">Signal</keyword>
<dbReference type="RefSeq" id="WP_264771045.1">
    <property type="nucleotide sequence ID" value="NZ_JAPDOG010000002.1"/>
</dbReference>
<organism evidence="3 4">
    <name type="scientific">Defluviimonas salinarum</name>
    <dbReference type="NCBI Taxonomy" id="2992147"/>
    <lineage>
        <taxon>Bacteria</taxon>
        <taxon>Pseudomonadati</taxon>
        <taxon>Pseudomonadota</taxon>
        <taxon>Alphaproteobacteria</taxon>
        <taxon>Rhodobacterales</taxon>
        <taxon>Paracoccaceae</taxon>
        <taxon>Albidovulum</taxon>
    </lineage>
</organism>
<dbReference type="EMBL" id="JAPDOG010000002">
    <property type="protein sequence ID" value="MCW3780561.1"/>
    <property type="molecule type" value="Genomic_DNA"/>
</dbReference>
<protein>
    <submittedName>
        <fullName evidence="3">SH3 domain-containing protein</fullName>
    </submittedName>
</protein>
<name>A0ABT3IYV4_9RHOB</name>
<dbReference type="Pfam" id="PF08239">
    <property type="entry name" value="SH3_3"/>
    <property type="match status" value="1"/>
</dbReference>
<proteinExistence type="predicted"/>
<feature type="domain" description="SH3b" evidence="2">
    <location>
        <begin position="111"/>
        <end position="163"/>
    </location>
</feature>
<keyword evidence="4" id="KW-1185">Reference proteome</keyword>
<feature type="signal peptide" evidence="1">
    <location>
        <begin position="1"/>
        <end position="24"/>
    </location>
</feature>
<evidence type="ECO:0000256" key="1">
    <source>
        <dbReference type="SAM" id="SignalP"/>
    </source>
</evidence>
<evidence type="ECO:0000313" key="3">
    <source>
        <dbReference type="EMBL" id="MCW3780561.1"/>
    </source>
</evidence>
<dbReference type="Gene3D" id="2.30.30.40">
    <property type="entry name" value="SH3 Domains"/>
    <property type="match status" value="1"/>
</dbReference>
<dbReference type="InterPro" id="IPR003646">
    <property type="entry name" value="SH3-like_bac-type"/>
</dbReference>
<gene>
    <name evidence="3" type="ORF">OM960_03065</name>
</gene>
<comment type="caution">
    <text evidence="3">The sequence shown here is derived from an EMBL/GenBank/DDBJ whole genome shotgun (WGS) entry which is preliminary data.</text>
</comment>
<reference evidence="3 4" key="1">
    <citation type="submission" date="2022-10" db="EMBL/GenBank/DDBJ databases">
        <title>Defluviimonas sp. CAU 1641 isolated from mud.</title>
        <authorList>
            <person name="Kim W."/>
        </authorList>
    </citation>
    <scope>NUCLEOTIDE SEQUENCE [LARGE SCALE GENOMIC DNA]</scope>
    <source>
        <strain evidence="3 4">CAU 1641</strain>
    </source>
</reference>
<feature type="chain" id="PRO_5045406591" evidence="1">
    <location>
        <begin position="25"/>
        <end position="171"/>
    </location>
</feature>
<dbReference type="Proteomes" id="UP001207582">
    <property type="component" value="Unassembled WGS sequence"/>
</dbReference>
<evidence type="ECO:0000313" key="4">
    <source>
        <dbReference type="Proteomes" id="UP001207582"/>
    </source>
</evidence>
<accession>A0ABT3IYV4</accession>